<dbReference type="EMBL" id="JAEVHI010000001">
    <property type="protein sequence ID" value="KAG5304079.1"/>
    <property type="molecule type" value="Genomic_DNA"/>
</dbReference>
<name>A0A8H7ZAL4_AJECA</name>
<reference evidence="2 3" key="1">
    <citation type="submission" date="2021-01" db="EMBL/GenBank/DDBJ databases">
        <title>Chromosome-level genome assembly of a human fungal pathogen reveals clustering of transcriptionally co-regulated genes.</title>
        <authorList>
            <person name="Voorhies M."/>
            <person name="Cohen S."/>
            <person name="Shea T.P."/>
            <person name="Petrus S."/>
            <person name="Munoz J.F."/>
            <person name="Poplawski S."/>
            <person name="Goldman W.E."/>
            <person name="Michael T."/>
            <person name="Cuomo C.A."/>
            <person name="Sil A."/>
            <person name="Beyhan S."/>
        </authorList>
    </citation>
    <scope>NUCLEOTIDE SEQUENCE [LARGE SCALE GENOMIC DNA]</scope>
    <source>
        <strain evidence="2 3">G184AR</strain>
    </source>
</reference>
<protein>
    <submittedName>
        <fullName evidence="2">Uncharacterized protein</fullName>
    </submittedName>
</protein>
<dbReference type="VEuPathDB" id="FungiDB:I7I52_02288"/>
<sequence>MRLYMTQMMEPSAELRTPRCRGTNPARGVNRARYTTLPTPLSWMYNWLKQAASLRLLHPSREGEIDFKASNASVHIFLRSVA</sequence>
<dbReference type="AlphaFoldDB" id="A0A8H7ZAL4"/>
<feature type="region of interest" description="Disordered" evidence="1">
    <location>
        <begin position="1"/>
        <end position="27"/>
    </location>
</feature>
<evidence type="ECO:0000256" key="1">
    <source>
        <dbReference type="SAM" id="MobiDB-lite"/>
    </source>
</evidence>
<evidence type="ECO:0000313" key="3">
    <source>
        <dbReference type="Proteomes" id="UP000670092"/>
    </source>
</evidence>
<dbReference type="Proteomes" id="UP000670092">
    <property type="component" value="Unassembled WGS sequence"/>
</dbReference>
<evidence type="ECO:0000313" key="2">
    <source>
        <dbReference type="EMBL" id="KAG5304079.1"/>
    </source>
</evidence>
<proteinExistence type="predicted"/>
<comment type="caution">
    <text evidence="2">The sequence shown here is derived from an EMBL/GenBank/DDBJ whole genome shotgun (WGS) entry which is preliminary data.</text>
</comment>
<accession>A0A8H7ZAL4</accession>
<gene>
    <name evidence="2" type="ORF">I7I52_02288</name>
</gene>
<organism evidence="2 3">
    <name type="scientific">Ajellomyces capsulatus</name>
    <name type="common">Darling's disease fungus</name>
    <name type="synonym">Histoplasma capsulatum</name>
    <dbReference type="NCBI Taxonomy" id="5037"/>
    <lineage>
        <taxon>Eukaryota</taxon>
        <taxon>Fungi</taxon>
        <taxon>Dikarya</taxon>
        <taxon>Ascomycota</taxon>
        <taxon>Pezizomycotina</taxon>
        <taxon>Eurotiomycetes</taxon>
        <taxon>Eurotiomycetidae</taxon>
        <taxon>Onygenales</taxon>
        <taxon>Ajellomycetaceae</taxon>
        <taxon>Histoplasma</taxon>
    </lineage>
</organism>